<evidence type="ECO:0000259" key="6">
    <source>
        <dbReference type="SMART" id="SM00739"/>
    </source>
</evidence>
<dbReference type="EMBL" id="JALJOU010000030">
    <property type="protein sequence ID" value="KAK9835010.1"/>
    <property type="molecule type" value="Genomic_DNA"/>
</dbReference>
<protein>
    <recommendedName>
        <fullName evidence="6">KOW domain-containing protein</fullName>
    </recommendedName>
</protein>
<dbReference type="GO" id="GO:1990904">
    <property type="term" value="C:ribonucleoprotein complex"/>
    <property type="evidence" value="ECO:0007669"/>
    <property type="project" value="UniProtKB-KW"/>
</dbReference>
<dbReference type="CDD" id="cd06089">
    <property type="entry name" value="KOW_RPL26"/>
    <property type="match status" value="1"/>
</dbReference>
<feature type="region of interest" description="Disordered" evidence="5">
    <location>
        <begin position="112"/>
        <end position="133"/>
    </location>
</feature>
<dbReference type="GO" id="GO:0005840">
    <property type="term" value="C:ribosome"/>
    <property type="evidence" value="ECO:0007669"/>
    <property type="project" value="UniProtKB-KW"/>
</dbReference>
<dbReference type="InterPro" id="IPR014722">
    <property type="entry name" value="Rib_uL2_dom2"/>
</dbReference>
<keyword evidence="3 4" id="KW-0687">Ribonucleoprotein</keyword>
<dbReference type="Pfam" id="PF17136">
    <property type="entry name" value="ribosomal_L24"/>
    <property type="match status" value="1"/>
</dbReference>
<gene>
    <name evidence="7" type="ORF">WJX81_003857</name>
</gene>
<dbReference type="InterPro" id="IPR005824">
    <property type="entry name" value="KOW"/>
</dbReference>
<accession>A0AAW1RNB4</accession>
<dbReference type="Gene3D" id="2.30.30.30">
    <property type="match status" value="1"/>
</dbReference>
<sequence>MFETNRWKIVRGDTVMIMAGKEKGQIGTVLEVLRDKARPKVKVEGRNLCMKSFRTEEGPTLLSVEAPLHYSNVQHVDPITGKAVRIGYKYLEDGTKVRFTRGRNASGTVVPRSEILKQRTPRPPPGEKDTPAEEAARVTYVPGDMPSLLRAVAAADAARQYSTWLGRGNTLPHLRPLLAKSSPGVWAGARTRWRGFAASAA</sequence>
<dbReference type="HAMAP" id="MF_01326_B">
    <property type="entry name" value="Ribosomal_uL24_B"/>
    <property type="match status" value="1"/>
</dbReference>
<dbReference type="SUPFAM" id="SSF50104">
    <property type="entry name" value="Translation proteins SH3-like domain"/>
    <property type="match status" value="1"/>
</dbReference>
<dbReference type="GO" id="GO:0003723">
    <property type="term" value="F:RNA binding"/>
    <property type="evidence" value="ECO:0007669"/>
    <property type="project" value="InterPro"/>
</dbReference>
<reference evidence="7 8" key="1">
    <citation type="journal article" date="2024" name="Nat. Commun.">
        <title>Phylogenomics reveals the evolutionary origins of lichenization in chlorophyte algae.</title>
        <authorList>
            <person name="Puginier C."/>
            <person name="Libourel C."/>
            <person name="Otte J."/>
            <person name="Skaloud P."/>
            <person name="Haon M."/>
            <person name="Grisel S."/>
            <person name="Petersen M."/>
            <person name="Berrin J.G."/>
            <person name="Delaux P.M."/>
            <person name="Dal Grande F."/>
            <person name="Keller J."/>
        </authorList>
    </citation>
    <scope>NUCLEOTIDE SEQUENCE [LARGE SCALE GENOMIC DNA]</scope>
    <source>
        <strain evidence="7 8">SAG 245.80</strain>
    </source>
</reference>
<dbReference type="PROSITE" id="PS01108">
    <property type="entry name" value="RIBOSOMAL_L24"/>
    <property type="match status" value="1"/>
</dbReference>
<dbReference type="SMART" id="SM00739">
    <property type="entry name" value="KOW"/>
    <property type="match status" value="1"/>
</dbReference>
<dbReference type="Pfam" id="PF00467">
    <property type="entry name" value="KOW"/>
    <property type="match status" value="1"/>
</dbReference>
<evidence type="ECO:0000256" key="3">
    <source>
        <dbReference type="ARBA" id="ARBA00023274"/>
    </source>
</evidence>
<evidence type="ECO:0000256" key="1">
    <source>
        <dbReference type="ARBA" id="ARBA00010618"/>
    </source>
</evidence>
<comment type="caution">
    <text evidence="7">The sequence shown here is derived from an EMBL/GenBank/DDBJ whole genome shotgun (WGS) entry which is preliminary data.</text>
</comment>
<dbReference type="InterPro" id="IPR057264">
    <property type="entry name" value="Ribosomal_uL24_C"/>
</dbReference>
<dbReference type="Proteomes" id="UP001445335">
    <property type="component" value="Unassembled WGS sequence"/>
</dbReference>
<name>A0AAW1RNB4_9CHLO</name>
<dbReference type="AlphaFoldDB" id="A0AAW1RNB4"/>
<dbReference type="InterPro" id="IPR005825">
    <property type="entry name" value="Ribosomal_uL24_CS"/>
</dbReference>
<evidence type="ECO:0000256" key="5">
    <source>
        <dbReference type="SAM" id="MobiDB-lite"/>
    </source>
</evidence>
<dbReference type="NCBIfam" id="TIGR01079">
    <property type="entry name" value="rplX_bact"/>
    <property type="match status" value="1"/>
</dbReference>
<dbReference type="PANTHER" id="PTHR12903">
    <property type="entry name" value="MITOCHONDRIAL RIBOSOMAL PROTEIN L24"/>
    <property type="match status" value="1"/>
</dbReference>
<feature type="domain" description="KOW" evidence="6">
    <location>
        <begin position="8"/>
        <end position="35"/>
    </location>
</feature>
<dbReference type="InterPro" id="IPR003256">
    <property type="entry name" value="Ribosomal_uL24"/>
</dbReference>
<evidence type="ECO:0000256" key="2">
    <source>
        <dbReference type="ARBA" id="ARBA00022980"/>
    </source>
</evidence>
<evidence type="ECO:0000256" key="4">
    <source>
        <dbReference type="RuleBase" id="RU003477"/>
    </source>
</evidence>
<dbReference type="InterPro" id="IPR041988">
    <property type="entry name" value="Ribosomal_uL24_KOW"/>
</dbReference>
<keyword evidence="2 4" id="KW-0689">Ribosomal protein</keyword>
<dbReference type="GO" id="GO:0006412">
    <property type="term" value="P:translation"/>
    <property type="evidence" value="ECO:0007669"/>
    <property type="project" value="InterPro"/>
</dbReference>
<dbReference type="InterPro" id="IPR008991">
    <property type="entry name" value="Translation_prot_SH3-like_sf"/>
</dbReference>
<proteinExistence type="inferred from homology"/>
<comment type="similarity">
    <text evidence="1 4">Belongs to the universal ribosomal protein uL24 family.</text>
</comment>
<evidence type="ECO:0000313" key="8">
    <source>
        <dbReference type="Proteomes" id="UP001445335"/>
    </source>
</evidence>
<keyword evidence="8" id="KW-1185">Reference proteome</keyword>
<evidence type="ECO:0000313" key="7">
    <source>
        <dbReference type="EMBL" id="KAK9835010.1"/>
    </source>
</evidence>
<organism evidence="7 8">
    <name type="scientific">Elliptochloris bilobata</name>
    <dbReference type="NCBI Taxonomy" id="381761"/>
    <lineage>
        <taxon>Eukaryota</taxon>
        <taxon>Viridiplantae</taxon>
        <taxon>Chlorophyta</taxon>
        <taxon>core chlorophytes</taxon>
        <taxon>Trebouxiophyceae</taxon>
        <taxon>Trebouxiophyceae incertae sedis</taxon>
        <taxon>Elliptochloris clade</taxon>
        <taxon>Elliptochloris</taxon>
    </lineage>
</organism>
<dbReference type="GO" id="GO:0003735">
    <property type="term" value="F:structural constituent of ribosome"/>
    <property type="evidence" value="ECO:0007669"/>
    <property type="project" value="InterPro"/>
</dbReference>